<dbReference type="InterPro" id="IPR021858">
    <property type="entry name" value="Fun_TF"/>
</dbReference>
<protein>
    <submittedName>
        <fullName evidence="8">Fungal-specific transcription factor domain-containing protein</fullName>
    </submittedName>
</protein>
<keyword evidence="4" id="KW-0804">Transcription</keyword>
<keyword evidence="9" id="KW-1185">Reference proteome</keyword>
<evidence type="ECO:0000256" key="5">
    <source>
        <dbReference type="ARBA" id="ARBA00023242"/>
    </source>
</evidence>
<dbReference type="InterPro" id="IPR036864">
    <property type="entry name" value="Zn2-C6_fun-type_DNA-bd_sf"/>
</dbReference>
<dbReference type="RefSeq" id="XP_056766377.1">
    <property type="nucleotide sequence ID" value="XM_056907759.1"/>
</dbReference>
<gene>
    <name evidence="8" type="ORF">N7458_004377</name>
</gene>
<dbReference type="PROSITE" id="PS00463">
    <property type="entry name" value="ZN2_CY6_FUNGAL_1"/>
    <property type="match status" value="1"/>
</dbReference>
<reference evidence="8" key="1">
    <citation type="submission" date="2022-12" db="EMBL/GenBank/DDBJ databases">
        <authorList>
            <person name="Petersen C."/>
        </authorList>
    </citation>
    <scope>NUCLEOTIDE SEQUENCE</scope>
    <source>
        <strain evidence="8">IBT 16125</strain>
    </source>
</reference>
<dbReference type="PANTHER" id="PTHR37534">
    <property type="entry name" value="TRANSCRIPTIONAL ACTIVATOR PROTEIN UGA3"/>
    <property type="match status" value="1"/>
</dbReference>
<reference evidence="8" key="2">
    <citation type="journal article" date="2023" name="IMA Fungus">
        <title>Comparative genomic study of the Penicillium genus elucidates a diverse pangenome and 15 lateral gene transfer events.</title>
        <authorList>
            <person name="Petersen C."/>
            <person name="Sorensen T."/>
            <person name="Nielsen M.R."/>
            <person name="Sondergaard T.E."/>
            <person name="Sorensen J.L."/>
            <person name="Fitzpatrick D.A."/>
            <person name="Frisvad J.C."/>
            <person name="Nielsen K.L."/>
        </authorList>
    </citation>
    <scope>NUCLEOTIDE SEQUENCE</scope>
    <source>
        <strain evidence="8">IBT 16125</strain>
    </source>
</reference>
<comment type="caution">
    <text evidence="8">The sequence shown here is derived from an EMBL/GenBank/DDBJ whole genome shotgun (WGS) entry which is preliminary data.</text>
</comment>
<dbReference type="PROSITE" id="PS50048">
    <property type="entry name" value="ZN2_CY6_FUNGAL_2"/>
    <property type="match status" value="1"/>
</dbReference>
<dbReference type="CDD" id="cd00067">
    <property type="entry name" value="GAL4"/>
    <property type="match status" value="1"/>
</dbReference>
<feature type="region of interest" description="Disordered" evidence="6">
    <location>
        <begin position="55"/>
        <end position="101"/>
    </location>
</feature>
<dbReference type="GO" id="GO:0005634">
    <property type="term" value="C:nucleus"/>
    <property type="evidence" value="ECO:0007669"/>
    <property type="project" value="UniProtKB-SubCell"/>
</dbReference>
<dbReference type="Proteomes" id="UP001213681">
    <property type="component" value="Unassembled WGS sequence"/>
</dbReference>
<proteinExistence type="predicted"/>
<evidence type="ECO:0000313" key="8">
    <source>
        <dbReference type="EMBL" id="KAJ5453421.1"/>
    </source>
</evidence>
<name>A0AAD6C5X2_9EURO</name>
<dbReference type="GO" id="GO:0000976">
    <property type="term" value="F:transcription cis-regulatory region binding"/>
    <property type="evidence" value="ECO:0007669"/>
    <property type="project" value="TreeGrafter"/>
</dbReference>
<evidence type="ECO:0000313" key="9">
    <source>
        <dbReference type="Proteomes" id="UP001213681"/>
    </source>
</evidence>
<evidence type="ECO:0000256" key="6">
    <source>
        <dbReference type="SAM" id="MobiDB-lite"/>
    </source>
</evidence>
<evidence type="ECO:0000256" key="2">
    <source>
        <dbReference type="ARBA" id="ARBA00023015"/>
    </source>
</evidence>
<dbReference type="InterPro" id="IPR001138">
    <property type="entry name" value="Zn2Cys6_DnaBD"/>
</dbReference>
<comment type="subcellular location">
    <subcellularLocation>
        <location evidence="1">Nucleus</location>
    </subcellularLocation>
</comment>
<keyword evidence="2" id="KW-0805">Transcription regulation</keyword>
<evidence type="ECO:0000256" key="4">
    <source>
        <dbReference type="ARBA" id="ARBA00023163"/>
    </source>
</evidence>
<organism evidence="8 9">
    <name type="scientific">Penicillium daleae</name>
    <dbReference type="NCBI Taxonomy" id="63821"/>
    <lineage>
        <taxon>Eukaryota</taxon>
        <taxon>Fungi</taxon>
        <taxon>Dikarya</taxon>
        <taxon>Ascomycota</taxon>
        <taxon>Pezizomycotina</taxon>
        <taxon>Eurotiomycetes</taxon>
        <taxon>Eurotiomycetidae</taxon>
        <taxon>Eurotiales</taxon>
        <taxon>Aspergillaceae</taxon>
        <taxon>Penicillium</taxon>
    </lineage>
</organism>
<keyword evidence="5" id="KW-0539">Nucleus</keyword>
<dbReference type="Gene3D" id="4.10.240.10">
    <property type="entry name" value="Zn(2)-C6 fungal-type DNA-binding domain"/>
    <property type="match status" value="1"/>
</dbReference>
<evidence type="ECO:0000256" key="3">
    <source>
        <dbReference type="ARBA" id="ARBA00023125"/>
    </source>
</evidence>
<sequence length="557" mass="61527">MASKSNRKERRPLLRVRTGCLACRARKKKCDEGKPVCKGCTRNGLHCQWPGDILGEQSKDDRSPRKSSSPALSATDGFSSLSESHPIEDQATTERGYGRDRSSPLALCSYDDFCPLDPEYFKEEGFSALDSTRALIDSGEGGLGFEEAASVESPLWLVRTSLTKLNEMIPAHLQFIPQLDHDRFELFGHYIQTTANSMSNGSTSSNPFLVQLLPLAVSSNLVLESILVQSCAHRAVRTPVTIGPDVLILYNKSLRSLRSAIDNNAAHGKEDLLSLIASMLILCFTETARGDVTGSVFFHLRAASSILPNALVKLSDSLPVELRSFLVEYYIYTATLSMISMGVEYIPQVLLSPQLLQEGQQLVKSGYIGNLCGCWLGILLFIPRVYDLGRHWSSQGAGKTQADLVTTFAILHSEISRWEPEPNVSSDVASVGRIFKNAMLLYLLTILRSPNRDDHSIHATGIQEAVQDAMFYLEQLSPTKQVNTSLCWPIAVVGSCAMCTQQQASIRNRLKIMAESIGLGNITKTGDILEHMWLHDERGPWGISRAMERAKIWISFA</sequence>
<dbReference type="SUPFAM" id="SSF57701">
    <property type="entry name" value="Zn2/Cys6 DNA-binding domain"/>
    <property type="match status" value="1"/>
</dbReference>
<feature type="domain" description="Zn(2)-C6 fungal-type" evidence="7">
    <location>
        <begin position="19"/>
        <end position="49"/>
    </location>
</feature>
<dbReference type="GO" id="GO:0008270">
    <property type="term" value="F:zinc ion binding"/>
    <property type="evidence" value="ECO:0007669"/>
    <property type="project" value="InterPro"/>
</dbReference>
<evidence type="ECO:0000256" key="1">
    <source>
        <dbReference type="ARBA" id="ARBA00004123"/>
    </source>
</evidence>
<dbReference type="GO" id="GO:0000981">
    <property type="term" value="F:DNA-binding transcription factor activity, RNA polymerase II-specific"/>
    <property type="evidence" value="ECO:0007669"/>
    <property type="project" value="InterPro"/>
</dbReference>
<dbReference type="PANTHER" id="PTHR37534:SF43">
    <property type="entry name" value="FINGER DOMAIN PROTEIN, PUTATIVE (AFU_ORTHOLOGUE AFUA_1G01850)-RELATED"/>
    <property type="match status" value="1"/>
</dbReference>
<dbReference type="GO" id="GO:0045944">
    <property type="term" value="P:positive regulation of transcription by RNA polymerase II"/>
    <property type="evidence" value="ECO:0007669"/>
    <property type="project" value="TreeGrafter"/>
</dbReference>
<keyword evidence="3" id="KW-0238">DNA-binding</keyword>
<dbReference type="EMBL" id="JAPVEA010000005">
    <property type="protein sequence ID" value="KAJ5453421.1"/>
    <property type="molecule type" value="Genomic_DNA"/>
</dbReference>
<accession>A0AAD6C5X2</accession>
<dbReference type="Pfam" id="PF11951">
    <property type="entry name" value="Fungal_trans_2"/>
    <property type="match status" value="1"/>
</dbReference>
<dbReference type="Pfam" id="PF00172">
    <property type="entry name" value="Zn_clus"/>
    <property type="match status" value="1"/>
</dbReference>
<dbReference type="GeneID" id="81598002"/>
<dbReference type="SMART" id="SM00066">
    <property type="entry name" value="GAL4"/>
    <property type="match status" value="1"/>
</dbReference>
<dbReference type="AlphaFoldDB" id="A0AAD6C5X2"/>
<evidence type="ECO:0000259" key="7">
    <source>
        <dbReference type="PROSITE" id="PS50048"/>
    </source>
</evidence>